<keyword evidence="2" id="KW-1185">Reference proteome</keyword>
<organism evidence="1 2">
    <name type="scientific">Kribbella italica</name>
    <dbReference type="NCBI Taxonomy" id="1540520"/>
    <lineage>
        <taxon>Bacteria</taxon>
        <taxon>Bacillati</taxon>
        <taxon>Actinomycetota</taxon>
        <taxon>Actinomycetes</taxon>
        <taxon>Propionibacteriales</taxon>
        <taxon>Kribbellaceae</taxon>
        <taxon>Kribbella</taxon>
    </lineage>
</organism>
<dbReference type="EMBL" id="JACHMY010000001">
    <property type="protein sequence ID" value="MBB5839810.1"/>
    <property type="molecule type" value="Genomic_DNA"/>
</dbReference>
<evidence type="ECO:0000313" key="2">
    <source>
        <dbReference type="Proteomes" id="UP000549971"/>
    </source>
</evidence>
<gene>
    <name evidence="1" type="ORF">HDA39_006544</name>
</gene>
<reference evidence="1 2" key="1">
    <citation type="submission" date="2020-08" db="EMBL/GenBank/DDBJ databases">
        <title>Sequencing the genomes of 1000 actinobacteria strains.</title>
        <authorList>
            <person name="Klenk H.-P."/>
        </authorList>
    </citation>
    <scope>NUCLEOTIDE SEQUENCE [LARGE SCALE GENOMIC DNA]</scope>
    <source>
        <strain evidence="1 2">DSM 28967</strain>
    </source>
</reference>
<evidence type="ECO:0000313" key="1">
    <source>
        <dbReference type="EMBL" id="MBB5839810.1"/>
    </source>
</evidence>
<sequence length="107" mass="12012">MEVIQVTGPTADQYLDESQKAEPECSDIRVTGGRASVLERELVGFGERSRYIIRTYPVAGKAWNERILLYRTPRYSVGIRLYGPATPEEGFVAFAREVRDKTSAKLG</sequence>
<accession>A0A7W9JD68</accession>
<dbReference type="AlphaFoldDB" id="A0A7W9JD68"/>
<protein>
    <submittedName>
        <fullName evidence="1">Uncharacterized protein</fullName>
    </submittedName>
</protein>
<name>A0A7W9JD68_9ACTN</name>
<comment type="caution">
    <text evidence="1">The sequence shown here is derived from an EMBL/GenBank/DDBJ whole genome shotgun (WGS) entry which is preliminary data.</text>
</comment>
<proteinExistence type="predicted"/>
<dbReference type="Proteomes" id="UP000549971">
    <property type="component" value="Unassembled WGS sequence"/>
</dbReference>